<evidence type="ECO:0000256" key="1">
    <source>
        <dbReference type="SAM" id="Phobius"/>
    </source>
</evidence>
<dbReference type="Proteomes" id="UP001300745">
    <property type="component" value="Unassembled WGS sequence"/>
</dbReference>
<reference evidence="3 4" key="1">
    <citation type="submission" date="2022-11" db="EMBL/GenBank/DDBJ databases">
        <title>Mycobacterium sp. nov.</title>
        <authorList>
            <person name="Papic B."/>
            <person name="Spicic S."/>
            <person name="Duvnjak S."/>
        </authorList>
    </citation>
    <scope>NUCLEOTIDE SEQUENCE [LARGE SCALE GENOMIC DNA]</scope>
    <source>
        <strain evidence="3 4">CVI_P4</strain>
    </source>
</reference>
<gene>
    <name evidence="3" type="ORF">ORI27_31545</name>
</gene>
<keyword evidence="1" id="KW-1133">Transmembrane helix</keyword>
<feature type="transmembrane region" description="Helical" evidence="1">
    <location>
        <begin position="193"/>
        <end position="212"/>
    </location>
</feature>
<evidence type="ECO:0000313" key="4">
    <source>
        <dbReference type="Proteomes" id="UP001300745"/>
    </source>
</evidence>
<keyword evidence="1" id="KW-0472">Membrane</keyword>
<dbReference type="EMBL" id="JAPJDO010000064">
    <property type="protein sequence ID" value="MCX2941227.1"/>
    <property type="molecule type" value="Genomic_DNA"/>
</dbReference>
<protein>
    <submittedName>
        <fullName evidence="3">Phosphatase PAP2 family protein</fullName>
    </submittedName>
</protein>
<dbReference type="Gene3D" id="1.20.144.10">
    <property type="entry name" value="Phosphatidic acid phosphatase type 2/haloperoxidase"/>
    <property type="match status" value="1"/>
</dbReference>
<feature type="domain" description="Phosphatidic acid phosphatase type 2/haloperoxidase" evidence="2">
    <location>
        <begin position="149"/>
        <end position="260"/>
    </location>
</feature>
<evidence type="ECO:0000313" key="3">
    <source>
        <dbReference type="EMBL" id="MCX2941227.1"/>
    </source>
</evidence>
<dbReference type="RefSeq" id="WP_266001150.1">
    <property type="nucleotide sequence ID" value="NZ_JAPJDN010000064.1"/>
</dbReference>
<organism evidence="3 4">
    <name type="scientific">Mycobacterium pinniadriaticum</name>
    <dbReference type="NCBI Taxonomy" id="2994102"/>
    <lineage>
        <taxon>Bacteria</taxon>
        <taxon>Bacillati</taxon>
        <taxon>Actinomycetota</taxon>
        <taxon>Actinomycetes</taxon>
        <taxon>Mycobacteriales</taxon>
        <taxon>Mycobacteriaceae</taxon>
        <taxon>Mycobacterium</taxon>
    </lineage>
</organism>
<sequence>MLFFAASSDGQPGLWTRRRRSARWTLSTNRHPPRRCATLFDIAPIALTALAVLLGAYAFFIRGRLALVLLSAGLFTLLAAFAAGINADWLTQLDTSVETWFGAHRSPRWRVDANGSFRLLGTPGYVASAAVVFGGLLSLRARSVIPIVLVVGSVGVGVLVEQTFKMLVTRTSTTVAALQHRPLDSFAHSFPSGHVTGSAALFGMVAVCLAAGCGRAAKAVLGILAVTAVVFVAFLAVYVEAHTFTDVAGGMILGGAIVSLGAASLGEFVPKVHQVDANAGWPALAHS</sequence>
<feature type="transmembrane region" description="Helical" evidence="1">
    <location>
        <begin position="42"/>
        <end position="60"/>
    </location>
</feature>
<keyword evidence="4" id="KW-1185">Reference proteome</keyword>
<feature type="transmembrane region" description="Helical" evidence="1">
    <location>
        <begin position="247"/>
        <end position="265"/>
    </location>
</feature>
<keyword evidence="1" id="KW-0812">Transmembrane</keyword>
<dbReference type="Pfam" id="PF01569">
    <property type="entry name" value="PAP2"/>
    <property type="match status" value="1"/>
</dbReference>
<feature type="transmembrane region" description="Helical" evidence="1">
    <location>
        <begin position="117"/>
        <end position="137"/>
    </location>
</feature>
<comment type="caution">
    <text evidence="3">The sequence shown here is derived from an EMBL/GenBank/DDBJ whole genome shotgun (WGS) entry which is preliminary data.</text>
</comment>
<feature type="transmembrane region" description="Helical" evidence="1">
    <location>
        <begin position="144"/>
        <end position="160"/>
    </location>
</feature>
<evidence type="ECO:0000259" key="2">
    <source>
        <dbReference type="Pfam" id="PF01569"/>
    </source>
</evidence>
<dbReference type="InterPro" id="IPR000326">
    <property type="entry name" value="PAP2/HPO"/>
</dbReference>
<proteinExistence type="predicted"/>
<dbReference type="SUPFAM" id="SSF48317">
    <property type="entry name" value="Acid phosphatase/Vanadium-dependent haloperoxidase"/>
    <property type="match status" value="1"/>
</dbReference>
<feature type="transmembrane region" description="Helical" evidence="1">
    <location>
        <begin position="219"/>
        <end position="241"/>
    </location>
</feature>
<dbReference type="InterPro" id="IPR036938">
    <property type="entry name" value="PAP2/HPO_sf"/>
</dbReference>
<name>A0ABT3SQW3_9MYCO</name>
<accession>A0ABT3SQW3</accession>
<feature type="transmembrane region" description="Helical" evidence="1">
    <location>
        <begin position="67"/>
        <end position="85"/>
    </location>
</feature>